<name>A0ABD2NTJ9_9CUCU</name>
<gene>
    <name evidence="2" type="ORF">HHI36_005099</name>
</gene>
<evidence type="ECO:0000313" key="2">
    <source>
        <dbReference type="EMBL" id="KAL3281894.1"/>
    </source>
</evidence>
<organism evidence="2 3">
    <name type="scientific">Cryptolaemus montrouzieri</name>
    <dbReference type="NCBI Taxonomy" id="559131"/>
    <lineage>
        <taxon>Eukaryota</taxon>
        <taxon>Metazoa</taxon>
        <taxon>Ecdysozoa</taxon>
        <taxon>Arthropoda</taxon>
        <taxon>Hexapoda</taxon>
        <taxon>Insecta</taxon>
        <taxon>Pterygota</taxon>
        <taxon>Neoptera</taxon>
        <taxon>Endopterygota</taxon>
        <taxon>Coleoptera</taxon>
        <taxon>Polyphaga</taxon>
        <taxon>Cucujiformia</taxon>
        <taxon>Coccinelloidea</taxon>
        <taxon>Coccinellidae</taxon>
        <taxon>Scymninae</taxon>
        <taxon>Scymnini</taxon>
        <taxon>Cryptolaemus</taxon>
    </lineage>
</organism>
<dbReference type="Proteomes" id="UP001516400">
    <property type="component" value="Unassembled WGS sequence"/>
</dbReference>
<sequence>MPYSSMASTSGHQHDGNGTETLHMATILFSQRPPHGDRLRMKNLIPLERRRKRGDLIQKFKNLCLGDSPVAQLYTLNDDERLRGL</sequence>
<dbReference type="AlphaFoldDB" id="A0ABD2NTJ9"/>
<keyword evidence="3" id="KW-1185">Reference proteome</keyword>
<protein>
    <submittedName>
        <fullName evidence="2">Uncharacterized protein</fullName>
    </submittedName>
</protein>
<reference evidence="2 3" key="1">
    <citation type="journal article" date="2021" name="BMC Biol.">
        <title>Horizontally acquired antibacterial genes associated with adaptive radiation of ladybird beetles.</title>
        <authorList>
            <person name="Li H.S."/>
            <person name="Tang X.F."/>
            <person name="Huang Y.H."/>
            <person name="Xu Z.Y."/>
            <person name="Chen M.L."/>
            <person name="Du X.Y."/>
            <person name="Qiu B.Y."/>
            <person name="Chen P.T."/>
            <person name="Zhang W."/>
            <person name="Slipinski A."/>
            <person name="Escalona H.E."/>
            <person name="Waterhouse R.M."/>
            <person name="Zwick A."/>
            <person name="Pang H."/>
        </authorList>
    </citation>
    <scope>NUCLEOTIDE SEQUENCE [LARGE SCALE GENOMIC DNA]</scope>
    <source>
        <strain evidence="2">SYSU2018</strain>
    </source>
</reference>
<feature type="compositionally biased region" description="Polar residues" evidence="1">
    <location>
        <begin position="1"/>
        <end position="11"/>
    </location>
</feature>
<dbReference type="EMBL" id="JABFTP020000144">
    <property type="protein sequence ID" value="KAL3281894.1"/>
    <property type="molecule type" value="Genomic_DNA"/>
</dbReference>
<feature type="region of interest" description="Disordered" evidence="1">
    <location>
        <begin position="1"/>
        <end position="22"/>
    </location>
</feature>
<evidence type="ECO:0000256" key="1">
    <source>
        <dbReference type="SAM" id="MobiDB-lite"/>
    </source>
</evidence>
<accession>A0ABD2NTJ9</accession>
<comment type="caution">
    <text evidence="2">The sequence shown here is derived from an EMBL/GenBank/DDBJ whole genome shotgun (WGS) entry which is preliminary data.</text>
</comment>
<evidence type="ECO:0000313" key="3">
    <source>
        <dbReference type="Proteomes" id="UP001516400"/>
    </source>
</evidence>
<proteinExistence type="predicted"/>